<dbReference type="EMBL" id="JAVDPF010000040">
    <property type="protein sequence ID" value="KAL1868208.1"/>
    <property type="molecule type" value="Genomic_DNA"/>
</dbReference>
<organism evidence="1 2">
    <name type="scientific">Paecilomyces lecythidis</name>
    <dbReference type="NCBI Taxonomy" id="3004212"/>
    <lineage>
        <taxon>Eukaryota</taxon>
        <taxon>Fungi</taxon>
        <taxon>Dikarya</taxon>
        <taxon>Ascomycota</taxon>
        <taxon>Pezizomycotina</taxon>
        <taxon>Eurotiomycetes</taxon>
        <taxon>Eurotiomycetidae</taxon>
        <taxon>Eurotiales</taxon>
        <taxon>Thermoascaceae</taxon>
        <taxon>Paecilomyces</taxon>
    </lineage>
</organism>
<accession>A0ABR3WX97</accession>
<dbReference type="Proteomes" id="UP001583193">
    <property type="component" value="Unassembled WGS sequence"/>
</dbReference>
<protein>
    <recommendedName>
        <fullName evidence="3">F-box domain-containing protein</fullName>
    </recommendedName>
</protein>
<gene>
    <name evidence="1" type="ORF">Plec18167_008402</name>
</gene>
<comment type="caution">
    <text evidence="1">The sequence shown here is derived from an EMBL/GenBank/DDBJ whole genome shotgun (WGS) entry which is preliminary data.</text>
</comment>
<name>A0ABR3WX97_9EURO</name>
<evidence type="ECO:0000313" key="1">
    <source>
        <dbReference type="EMBL" id="KAL1868208.1"/>
    </source>
</evidence>
<proteinExistence type="predicted"/>
<reference evidence="1 2" key="1">
    <citation type="journal article" date="2024" name="IMA Fungus">
        <title>IMA Genome - F19 : A genome assembly and annotation guide to empower mycologists, including annotated draft genome sequences of Ceratocystis pirilliformis, Diaporthe australafricana, Fusarium ophioides, Paecilomyces lecythidis, and Sporothrix stenoceras.</title>
        <authorList>
            <person name="Aylward J."/>
            <person name="Wilson A.M."/>
            <person name="Visagie C.M."/>
            <person name="Spraker J."/>
            <person name="Barnes I."/>
            <person name="Buitendag C."/>
            <person name="Ceriani C."/>
            <person name="Del Mar Angel L."/>
            <person name="du Plessis D."/>
            <person name="Fuchs T."/>
            <person name="Gasser K."/>
            <person name="Kramer D."/>
            <person name="Li W."/>
            <person name="Munsamy K."/>
            <person name="Piso A."/>
            <person name="Price J.L."/>
            <person name="Sonnekus B."/>
            <person name="Thomas C."/>
            <person name="van der Nest A."/>
            <person name="van Dijk A."/>
            <person name="van Heerden A."/>
            <person name="van Vuuren N."/>
            <person name="Yilmaz N."/>
            <person name="Duong T.A."/>
            <person name="van der Merwe N.A."/>
            <person name="Wingfield M.J."/>
            <person name="Wingfield B.D."/>
        </authorList>
    </citation>
    <scope>NUCLEOTIDE SEQUENCE [LARGE SCALE GENOMIC DNA]</scope>
    <source>
        <strain evidence="1 2">CMW 18167</strain>
    </source>
</reference>
<sequence>MASGIAYHLTLPSSEMLDGLPLLGTPKRIKLAPFDIPGTDETNPNPLLAGFLGSLPLDIVYEVLMDLDYGSTSRMRLLNSCYRRLVDSFPAYGVLKNHARQSLRIMRITKIDSQWSIGQIFTEMCSPRCRTCTDFGPFLFLPTCSRCCYSCLQSRDEYAVAYLSNLKAILALPEHAVERLVALENLASYVPMNEVRCRIRLCPRLHLVSVRRAYEISMDIYGDECRLDQAVKRCNKEWRRVWDEHLKQGACYTADGRLVTDVFESPVRDHLSRGPEMQDHNFCYTVDGHLIERTPWLKEIEFMKHVILDRHKPQGVYPLISTSLPFWDVRTQTAEHGMYCSACGHLWRVSQDLVPKDIRLFQRAYLSTEIQTHLAQCQATKEGFRQCHWPQKYKPYCSTTYQRRSEDFLITEEGEMAEIRPPTMARKRKRRVSRA</sequence>
<keyword evidence="2" id="KW-1185">Reference proteome</keyword>
<evidence type="ECO:0000313" key="2">
    <source>
        <dbReference type="Proteomes" id="UP001583193"/>
    </source>
</evidence>
<evidence type="ECO:0008006" key="3">
    <source>
        <dbReference type="Google" id="ProtNLM"/>
    </source>
</evidence>